<organism evidence="5 6">
    <name type="scientific">Dipteronia sinensis</name>
    <dbReference type="NCBI Taxonomy" id="43782"/>
    <lineage>
        <taxon>Eukaryota</taxon>
        <taxon>Viridiplantae</taxon>
        <taxon>Streptophyta</taxon>
        <taxon>Embryophyta</taxon>
        <taxon>Tracheophyta</taxon>
        <taxon>Spermatophyta</taxon>
        <taxon>Magnoliopsida</taxon>
        <taxon>eudicotyledons</taxon>
        <taxon>Gunneridae</taxon>
        <taxon>Pentapetalae</taxon>
        <taxon>rosids</taxon>
        <taxon>malvids</taxon>
        <taxon>Sapindales</taxon>
        <taxon>Sapindaceae</taxon>
        <taxon>Hippocastanoideae</taxon>
        <taxon>Acereae</taxon>
        <taxon>Dipteronia</taxon>
    </lineage>
</organism>
<evidence type="ECO:0000256" key="1">
    <source>
        <dbReference type="ARBA" id="ARBA00022729"/>
    </source>
</evidence>
<keyword evidence="3" id="KW-0325">Glycoprotein</keyword>
<keyword evidence="6" id="KW-1185">Reference proteome</keyword>
<name>A0AAD9ZQX9_9ROSI</name>
<dbReference type="PANTHER" id="PTHR32444:SF198">
    <property type="entry name" value="BULB-TYPE LECTIN DOMAIN-CONTAINING PROTEIN"/>
    <property type="match status" value="1"/>
</dbReference>
<dbReference type="EMBL" id="JANJYJ010000009">
    <property type="protein sequence ID" value="KAK3188166.1"/>
    <property type="molecule type" value="Genomic_DNA"/>
</dbReference>
<dbReference type="AlphaFoldDB" id="A0AAD9ZQX9"/>
<gene>
    <name evidence="5" type="ORF">Dsin_027727</name>
</gene>
<dbReference type="InterPro" id="IPR036426">
    <property type="entry name" value="Bulb-type_lectin_dom_sf"/>
</dbReference>
<evidence type="ECO:0000256" key="2">
    <source>
        <dbReference type="ARBA" id="ARBA00023157"/>
    </source>
</evidence>
<reference evidence="5" key="1">
    <citation type="journal article" date="2023" name="Plant J.">
        <title>Genome sequences and population genomics provide insights into the demographic history, inbreeding, and mutation load of two 'living fossil' tree species of Dipteronia.</title>
        <authorList>
            <person name="Feng Y."/>
            <person name="Comes H.P."/>
            <person name="Chen J."/>
            <person name="Zhu S."/>
            <person name="Lu R."/>
            <person name="Zhang X."/>
            <person name="Li P."/>
            <person name="Qiu J."/>
            <person name="Olsen K.M."/>
            <person name="Qiu Y."/>
        </authorList>
    </citation>
    <scope>NUCLEOTIDE SEQUENCE</scope>
    <source>
        <strain evidence="5">NBL</strain>
    </source>
</reference>
<accession>A0AAD9ZQX9</accession>
<dbReference type="Pfam" id="PF01453">
    <property type="entry name" value="B_lectin"/>
    <property type="match status" value="1"/>
</dbReference>
<feature type="domain" description="Bulb-type lectin" evidence="4">
    <location>
        <begin position="1"/>
        <end position="97"/>
    </location>
</feature>
<sequence length="97" mass="10654">MAVPSNWDFFSPNKNSSNRYIGIWYNDNSETIIWVGNSNKPLNDPFGVVTISEDGMAVVLNGQNEVHWSSNVSNLVTSNAGCFDEGPGPAASRNLYR</sequence>
<dbReference type="Gene3D" id="2.90.10.10">
    <property type="entry name" value="Bulb-type lectin domain"/>
    <property type="match status" value="1"/>
</dbReference>
<evidence type="ECO:0000313" key="5">
    <source>
        <dbReference type="EMBL" id="KAK3188166.1"/>
    </source>
</evidence>
<proteinExistence type="predicted"/>
<evidence type="ECO:0000256" key="3">
    <source>
        <dbReference type="ARBA" id="ARBA00023180"/>
    </source>
</evidence>
<protein>
    <recommendedName>
        <fullName evidence="4">Bulb-type lectin domain-containing protein</fullName>
    </recommendedName>
</protein>
<keyword evidence="2" id="KW-1015">Disulfide bond</keyword>
<evidence type="ECO:0000259" key="4">
    <source>
        <dbReference type="PROSITE" id="PS50927"/>
    </source>
</evidence>
<comment type="caution">
    <text evidence="5">The sequence shown here is derived from an EMBL/GenBank/DDBJ whole genome shotgun (WGS) entry which is preliminary data.</text>
</comment>
<dbReference type="SUPFAM" id="SSF51110">
    <property type="entry name" value="alpha-D-mannose-specific plant lectins"/>
    <property type="match status" value="1"/>
</dbReference>
<dbReference type="PROSITE" id="PS50927">
    <property type="entry name" value="BULB_LECTIN"/>
    <property type="match status" value="1"/>
</dbReference>
<dbReference type="InterPro" id="IPR001480">
    <property type="entry name" value="Bulb-type_lectin_dom"/>
</dbReference>
<dbReference type="PANTHER" id="PTHR32444">
    <property type="entry name" value="BULB-TYPE LECTIN DOMAIN-CONTAINING PROTEIN"/>
    <property type="match status" value="1"/>
</dbReference>
<keyword evidence="1" id="KW-0732">Signal</keyword>
<evidence type="ECO:0000313" key="6">
    <source>
        <dbReference type="Proteomes" id="UP001281410"/>
    </source>
</evidence>
<dbReference type="Proteomes" id="UP001281410">
    <property type="component" value="Unassembled WGS sequence"/>
</dbReference>